<evidence type="ECO:0000256" key="1">
    <source>
        <dbReference type="ARBA" id="ARBA00010141"/>
    </source>
</evidence>
<keyword evidence="3" id="KW-0520">NAD</keyword>
<dbReference type="GO" id="GO:0004553">
    <property type="term" value="F:hydrolase activity, hydrolyzing O-glycosyl compounds"/>
    <property type="evidence" value="ECO:0007669"/>
    <property type="project" value="InterPro"/>
</dbReference>
<keyword evidence="4" id="KW-0464">Manganese</keyword>
<evidence type="ECO:0000256" key="3">
    <source>
        <dbReference type="ARBA" id="ARBA00023027"/>
    </source>
</evidence>
<dbReference type="InterPro" id="IPR015955">
    <property type="entry name" value="Lactate_DH/Glyco_Ohase_4_C"/>
</dbReference>
<accession>X0YVL9</accession>
<evidence type="ECO:0000256" key="2">
    <source>
        <dbReference type="ARBA" id="ARBA00022723"/>
    </source>
</evidence>
<dbReference type="PANTHER" id="PTHR32092">
    <property type="entry name" value="6-PHOSPHO-BETA-GLUCOSIDASE-RELATED"/>
    <property type="match status" value="1"/>
</dbReference>
<name>X0YVL9_9ZZZZ</name>
<dbReference type="AlphaFoldDB" id="X0YVL9"/>
<proteinExistence type="inferred from homology"/>
<dbReference type="Pfam" id="PF02056">
    <property type="entry name" value="Glyco_hydro_4"/>
    <property type="match status" value="1"/>
</dbReference>
<sequence length="247" mass="27310">ALGDLAVAEGLSGSEVTLYDIDMGKCELMERHGRRLANLSGTGLRVRACTDLADAVDGADFAISSIGGAGESIGRVYDTGFHLQDILIPADYGIYQIVGDTGGPAGMMMGLRSIPIYLHICHEMEKRCPDVILFNHSNPMAALCRAMHKYSEINVIGICHGVQIGIRYVAKVLGIPARELETVWIGTNHYYWFTRIRHKGVDIYPSVRREMAALESPPGEMMTQKLSQVYGYQIVYPEDDHIVEFYP</sequence>
<dbReference type="GO" id="GO:0046872">
    <property type="term" value="F:metal ion binding"/>
    <property type="evidence" value="ECO:0007669"/>
    <property type="project" value="UniProtKB-KW"/>
</dbReference>
<dbReference type="GO" id="GO:0016616">
    <property type="term" value="F:oxidoreductase activity, acting on the CH-OH group of donors, NAD or NADP as acceptor"/>
    <property type="evidence" value="ECO:0007669"/>
    <property type="project" value="InterPro"/>
</dbReference>
<comment type="similarity">
    <text evidence="1">Belongs to the glycosyl hydrolase 4 family.</text>
</comment>
<feature type="non-terminal residue" evidence="5">
    <location>
        <position position="247"/>
    </location>
</feature>
<dbReference type="SUPFAM" id="SSF51735">
    <property type="entry name" value="NAD(P)-binding Rossmann-fold domains"/>
    <property type="match status" value="1"/>
</dbReference>
<dbReference type="EMBL" id="BARS01046208">
    <property type="protein sequence ID" value="GAG40656.1"/>
    <property type="molecule type" value="Genomic_DNA"/>
</dbReference>
<evidence type="ECO:0000256" key="4">
    <source>
        <dbReference type="ARBA" id="ARBA00023211"/>
    </source>
</evidence>
<feature type="non-terminal residue" evidence="5">
    <location>
        <position position="1"/>
    </location>
</feature>
<dbReference type="GO" id="GO:0005975">
    <property type="term" value="P:carbohydrate metabolic process"/>
    <property type="evidence" value="ECO:0007669"/>
    <property type="project" value="InterPro"/>
</dbReference>
<dbReference type="InterPro" id="IPR001088">
    <property type="entry name" value="Glyco_hydro_4"/>
</dbReference>
<organism evidence="5">
    <name type="scientific">marine sediment metagenome</name>
    <dbReference type="NCBI Taxonomy" id="412755"/>
    <lineage>
        <taxon>unclassified sequences</taxon>
        <taxon>metagenomes</taxon>
        <taxon>ecological metagenomes</taxon>
    </lineage>
</organism>
<keyword evidence="2" id="KW-0479">Metal-binding</keyword>
<reference evidence="5" key="1">
    <citation type="journal article" date="2014" name="Front. Microbiol.">
        <title>High frequency of phylogenetically diverse reductive dehalogenase-homologous genes in deep subseafloor sedimentary metagenomes.</title>
        <authorList>
            <person name="Kawai M."/>
            <person name="Futagami T."/>
            <person name="Toyoda A."/>
            <person name="Takaki Y."/>
            <person name="Nishi S."/>
            <person name="Hori S."/>
            <person name="Arai W."/>
            <person name="Tsubouchi T."/>
            <person name="Morono Y."/>
            <person name="Uchiyama I."/>
            <person name="Ito T."/>
            <person name="Fujiyama A."/>
            <person name="Inagaki F."/>
            <person name="Takami H."/>
        </authorList>
    </citation>
    <scope>NUCLEOTIDE SEQUENCE</scope>
    <source>
        <strain evidence="5">Expedition CK06-06</strain>
    </source>
</reference>
<protein>
    <submittedName>
        <fullName evidence="5">Uncharacterized protein</fullName>
    </submittedName>
</protein>
<comment type="caution">
    <text evidence="5">The sequence shown here is derived from an EMBL/GenBank/DDBJ whole genome shotgun (WGS) entry which is preliminary data.</text>
</comment>
<dbReference type="SUPFAM" id="SSF56327">
    <property type="entry name" value="LDH C-terminal domain-like"/>
    <property type="match status" value="1"/>
</dbReference>
<dbReference type="InterPro" id="IPR053715">
    <property type="entry name" value="GH4_Enzyme_sf"/>
</dbReference>
<dbReference type="Gene3D" id="3.90.1820.10">
    <property type="entry name" value="AglA-like glucosidase"/>
    <property type="match status" value="1"/>
</dbReference>
<gene>
    <name evidence="5" type="ORF">S01H1_69578</name>
</gene>
<evidence type="ECO:0000313" key="5">
    <source>
        <dbReference type="EMBL" id="GAG40656.1"/>
    </source>
</evidence>
<dbReference type="InterPro" id="IPR036291">
    <property type="entry name" value="NAD(P)-bd_dom_sf"/>
</dbReference>